<organism evidence="2 3">
    <name type="scientific">Phenylobacterium haematophilum</name>
    <dbReference type="NCBI Taxonomy" id="98513"/>
    <lineage>
        <taxon>Bacteria</taxon>
        <taxon>Pseudomonadati</taxon>
        <taxon>Pseudomonadota</taxon>
        <taxon>Alphaproteobacteria</taxon>
        <taxon>Caulobacterales</taxon>
        <taxon>Caulobacteraceae</taxon>
        <taxon>Phenylobacterium</taxon>
    </lineage>
</organism>
<keyword evidence="3" id="KW-1185">Reference proteome</keyword>
<gene>
    <name evidence="2" type="ORF">GGQ61_002163</name>
</gene>
<name>A0A839ZYK7_9CAUL</name>
<evidence type="ECO:0000313" key="2">
    <source>
        <dbReference type="EMBL" id="MBB3891446.1"/>
    </source>
</evidence>
<proteinExistence type="predicted"/>
<accession>A0A839ZYK7</accession>
<dbReference type="EMBL" id="JACIDK010000002">
    <property type="protein sequence ID" value="MBB3891446.1"/>
    <property type="molecule type" value="Genomic_DNA"/>
</dbReference>
<protein>
    <submittedName>
        <fullName evidence="2">Uncharacterized protein</fullName>
    </submittedName>
</protein>
<feature type="region of interest" description="Disordered" evidence="1">
    <location>
        <begin position="1"/>
        <end position="31"/>
    </location>
</feature>
<evidence type="ECO:0000256" key="1">
    <source>
        <dbReference type="SAM" id="MobiDB-lite"/>
    </source>
</evidence>
<sequence length="213" mass="23277">MTIAVDHHAAHSAPTTPAVRQRWRRPAPGKPAQRQALAVACEVEQMAVEAAQILRTRRWLHEGADCDVELVAALDALEAGPSADELHQALIERQRGLEETAGHRRATSIKGALFQLYLAASRSQYPQGHLLTKLTPHEDRILAANDRNVGRLHQSAVGFLETLAWDDDLAQLRAWYCAKTSDLGAACDLAMTDRERLLAEARAQAAAETAARG</sequence>
<dbReference type="Proteomes" id="UP000530564">
    <property type="component" value="Unassembled WGS sequence"/>
</dbReference>
<reference evidence="2 3" key="1">
    <citation type="submission" date="2020-08" db="EMBL/GenBank/DDBJ databases">
        <title>Genomic Encyclopedia of Type Strains, Phase IV (KMG-IV): sequencing the most valuable type-strain genomes for metagenomic binning, comparative biology and taxonomic classification.</title>
        <authorList>
            <person name="Goeker M."/>
        </authorList>
    </citation>
    <scope>NUCLEOTIDE SEQUENCE [LARGE SCALE GENOMIC DNA]</scope>
    <source>
        <strain evidence="2 3">DSM 21793</strain>
    </source>
</reference>
<dbReference type="AlphaFoldDB" id="A0A839ZYK7"/>
<evidence type="ECO:0000313" key="3">
    <source>
        <dbReference type="Proteomes" id="UP000530564"/>
    </source>
</evidence>
<dbReference type="RefSeq" id="WP_183772290.1">
    <property type="nucleotide sequence ID" value="NZ_JACIDK010000002.1"/>
</dbReference>
<comment type="caution">
    <text evidence="2">The sequence shown here is derived from an EMBL/GenBank/DDBJ whole genome shotgun (WGS) entry which is preliminary data.</text>
</comment>